<comment type="similarity">
    <text evidence="4 12">Belongs to the class-II pyridoxal-phosphate-dependent aminotransferase family. Histidinol-phosphate aminotransferase subfamily.</text>
</comment>
<keyword evidence="7 12" id="KW-0028">Amino-acid biosynthesis</keyword>
<dbReference type="Gene3D" id="3.90.1150.10">
    <property type="entry name" value="Aspartate Aminotransferase, domain 1"/>
    <property type="match status" value="1"/>
</dbReference>
<dbReference type="GO" id="GO:0030170">
    <property type="term" value="F:pyridoxal phosphate binding"/>
    <property type="evidence" value="ECO:0007669"/>
    <property type="project" value="InterPro"/>
</dbReference>
<dbReference type="InterPro" id="IPR001917">
    <property type="entry name" value="Aminotrans_II_pyridoxalP_BS"/>
</dbReference>
<evidence type="ECO:0000256" key="9">
    <source>
        <dbReference type="ARBA" id="ARBA00022898"/>
    </source>
</evidence>
<dbReference type="RefSeq" id="WP_169654881.1">
    <property type="nucleotide sequence ID" value="NZ_JABANE010000005.1"/>
</dbReference>
<evidence type="ECO:0000256" key="13">
    <source>
        <dbReference type="SAM" id="Coils"/>
    </source>
</evidence>
<dbReference type="SUPFAM" id="SSF53383">
    <property type="entry name" value="PLP-dependent transferases"/>
    <property type="match status" value="1"/>
</dbReference>
<evidence type="ECO:0000256" key="3">
    <source>
        <dbReference type="ARBA" id="ARBA00005189"/>
    </source>
</evidence>
<feature type="modified residue" description="N6-(pyridoxal phosphate)lysine" evidence="12">
    <location>
        <position position="215"/>
    </location>
</feature>
<dbReference type="Gene3D" id="3.40.640.10">
    <property type="entry name" value="Type I PLP-dependent aspartate aminotransferase-like (Major domain)"/>
    <property type="match status" value="1"/>
</dbReference>
<dbReference type="PANTHER" id="PTHR42885:SF2">
    <property type="entry name" value="HISTIDINOL-PHOSPHATE AMINOTRANSFERASE"/>
    <property type="match status" value="1"/>
</dbReference>
<protein>
    <recommendedName>
        <fullName evidence="12">Histidinol-phosphate aminotransferase</fullName>
        <ecNumber evidence="12">2.6.1.9</ecNumber>
    </recommendedName>
    <alternativeName>
        <fullName evidence="12">Imidazole acetol-phosphate transaminase</fullName>
    </alternativeName>
</protein>
<dbReference type="Proteomes" id="UP000576082">
    <property type="component" value="Unassembled WGS sequence"/>
</dbReference>
<evidence type="ECO:0000256" key="12">
    <source>
        <dbReference type="HAMAP-Rule" id="MF_01023"/>
    </source>
</evidence>
<dbReference type="EC" id="2.6.1.9" evidence="12"/>
<evidence type="ECO:0000256" key="11">
    <source>
        <dbReference type="ARBA" id="ARBA00047481"/>
    </source>
</evidence>
<keyword evidence="10 12" id="KW-0368">Histidine biosynthesis</keyword>
<dbReference type="HAMAP" id="MF_01023">
    <property type="entry name" value="HisC_aminotrans_2"/>
    <property type="match status" value="1"/>
</dbReference>
<dbReference type="InterPro" id="IPR015424">
    <property type="entry name" value="PyrdxlP-dep_Trfase"/>
</dbReference>
<feature type="domain" description="Aminotransferase class I/classII large" evidence="14">
    <location>
        <begin position="48"/>
        <end position="349"/>
    </location>
</feature>
<dbReference type="GO" id="GO:0004400">
    <property type="term" value="F:histidinol-phosphate transaminase activity"/>
    <property type="evidence" value="ECO:0007669"/>
    <property type="project" value="UniProtKB-UniRule"/>
</dbReference>
<dbReference type="InterPro" id="IPR015422">
    <property type="entry name" value="PyrdxlP-dep_Trfase_small"/>
</dbReference>
<dbReference type="UniPathway" id="UPA00031">
    <property type="reaction ID" value="UER00012"/>
</dbReference>
<keyword evidence="16" id="KW-1185">Reference proteome</keyword>
<comment type="catalytic activity">
    <reaction evidence="11 12">
        <text>L-histidinol phosphate + 2-oxoglutarate = 3-(imidazol-4-yl)-2-oxopropyl phosphate + L-glutamate</text>
        <dbReference type="Rhea" id="RHEA:23744"/>
        <dbReference type="ChEBI" id="CHEBI:16810"/>
        <dbReference type="ChEBI" id="CHEBI:29985"/>
        <dbReference type="ChEBI" id="CHEBI:57766"/>
        <dbReference type="ChEBI" id="CHEBI:57980"/>
        <dbReference type="EC" id="2.6.1.9"/>
    </reaction>
</comment>
<organism evidence="15 16">
    <name type="scientific">Flammeovirga aprica JL-4</name>
    <dbReference type="NCBI Taxonomy" id="694437"/>
    <lineage>
        <taxon>Bacteria</taxon>
        <taxon>Pseudomonadati</taxon>
        <taxon>Bacteroidota</taxon>
        <taxon>Cytophagia</taxon>
        <taxon>Cytophagales</taxon>
        <taxon>Flammeovirgaceae</taxon>
        <taxon>Flammeovirga</taxon>
    </lineage>
</organism>
<keyword evidence="9 12" id="KW-0663">Pyridoxal phosphate</keyword>
<evidence type="ECO:0000256" key="10">
    <source>
        <dbReference type="ARBA" id="ARBA00023102"/>
    </source>
</evidence>
<dbReference type="CDD" id="cd00609">
    <property type="entry name" value="AAT_like"/>
    <property type="match status" value="1"/>
</dbReference>
<gene>
    <name evidence="12 15" type="primary">hisC</name>
    <name evidence="15" type="ORF">HHU12_03040</name>
</gene>
<evidence type="ECO:0000256" key="7">
    <source>
        <dbReference type="ARBA" id="ARBA00022605"/>
    </source>
</evidence>
<evidence type="ECO:0000256" key="1">
    <source>
        <dbReference type="ARBA" id="ARBA00001933"/>
    </source>
</evidence>
<evidence type="ECO:0000313" key="15">
    <source>
        <dbReference type="EMBL" id="NME66932.1"/>
    </source>
</evidence>
<dbReference type="AlphaFoldDB" id="A0A7X9RT85"/>
<dbReference type="InterPro" id="IPR004839">
    <property type="entry name" value="Aminotransferase_I/II_large"/>
</dbReference>
<dbReference type="InterPro" id="IPR015421">
    <property type="entry name" value="PyrdxlP-dep_Trfase_major"/>
</dbReference>
<comment type="pathway">
    <text evidence="3">Lipid metabolism.</text>
</comment>
<keyword evidence="8 12" id="KW-0808">Transferase</keyword>
<name>A0A7X9RT85_9BACT</name>
<reference evidence="15 16" key="1">
    <citation type="submission" date="2020-04" db="EMBL/GenBank/DDBJ databases">
        <title>Flammeovirga sp. SR4, a novel species isolated from seawater.</title>
        <authorList>
            <person name="Wang X."/>
        </authorList>
    </citation>
    <scope>NUCLEOTIDE SEQUENCE [LARGE SCALE GENOMIC DNA]</scope>
    <source>
        <strain evidence="15 16">ATCC 23126</strain>
    </source>
</reference>
<accession>A0A7X9RT85</accession>
<evidence type="ECO:0000256" key="2">
    <source>
        <dbReference type="ARBA" id="ARBA00005011"/>
    </source>
</evidence>
<evidence type="ECO:0000256" key="4">
    <source>
        <dbReference type="ARBA" id="ARBA00007970"/>
    </source>
</evidence>
<keyword evidence="13" id="KW-0175">Coiled coil</keyword>
<comment type="subunit">
    <text evidence="5 12">Homodimer.</text>
</comment>
<dbReference type="Pfam" id="PF00155">
    <property type="entry name" value="Aminotran_1_2"/>
    <property type="match status" value="1"/>
</dbReference>
<comment type="caution">
    <text evidence="15">The sequence shown here is derived from an EMBL/GenBank/DDBJ whole genome shotgun (WGS) entry which is preliminary data.</text>
</comment>
<dbReference type="InterPro" id="IPR005861">
    <property type="entry name" value="HisP_aminotrans"/>
</dbReference>
<dbReference type="GO" id="GO:0000105">
    <property type="term" value="P:L-histidine biosynthetic process"/>
    <property type="evidence" value="ECO:0007669"/>
    <property type="project" value="UniProtKB-UniRule"/>
</dbReference>
<comment type="cofactor">
    <cofactor evidence="1 12">
        <name>pyridoxal 5'-phosphate</name>
        <dbReference type="ChEBI" id="CHEBI:597326"/>
    </cofactor>
</comment>
<comment type="pathway">
    <text evidence="2 12">Amino-acid biosynthesis; L-histidine biosynthesis; L-histidine from 5-phospho-alpha-D-ribose 1-diphosphate: step 7/9.</text>
</comment>
<evidence type="ECO:0000256" key="8">
    <source>
        <dbReference type="ARBA" id="ARBA00022679"/>
    </source>
</evidence>
<keyword evidence="6 12" id="KW-0032">Aminotransferase</keyword>
<dbReference type="NCBIfam" id="TIGR01141">
    <property type="entry name" value="hisC"/>
    <property type="match status" value="1"/>
</dbReference>
<sequence>MNKTNIDIQSLLRDHIRSMTPYSSARDEFEDVSKENIFLDANENPFGTATGEPYNRYPDPYQRAVKAKLSPIKNIPADHIFLGNGSDEPIDLLFRAFVEPQKDNVIILPPTYGMYKVSADLNNVEVREVALTADLDLDVEGILGKVDENTKIIFVCSPNNPTGGAVSSEKIEQLLSGFEGLVIVDEAYIDFSSQPSFISKLSEYNNLIVLQTFSKAWGMAGLRLGMMFASPEIIKVFNTIKPPYNINQLTQEKALEALDNVEKVEDMVDKLLKERTRLEEALDKMPFVKNRYPSDANFILIQVEEADKMYDELVEKGIVIRNRSKVLLCDQGLRISIGTEEENNRFLEEFSRLG</sequence>
<evidence type="ECO:0000256" key="6">
    <source>
        <dbReference type="ARBA" id="ARBA00022576"/>
    </source>
</evidence>
<dbReference type="PANTHER" id="PTHR42885">
    <property type="entry name" value="HISTIDINOL-PHOSPHATE AMINOTRANSFERASE-RELATED"/>
    <property type="match status" value="1"/>
</dbReference>
<feature type="coiled-coil region" evidence="13">
    <location>
        <begin position="254"/>
        <end position="284"/>
    </location>
</feature>
<dbReference type="PROSITE" id="PS00599">
    <property type="entry name" value="AA_TRANSFER_CLASS_2"/>
    <property type="match status" value="1"/>
</dbReference>
<dbReference type="EMBL" id="JABANE010000005">
    <property type="protein sequence ID" value="NME66932.1"/>
    <property type="molecule type" value="Genomic_DNA"/>
</dbReference>
<evidence type="ECO:0000313" key="16">
    <source>
        <dbReference type="Proteomes" id="UP000576082"/>
    </source>
</evidence>
<proteinExistence type="inferred from homology"/>
<evidence type="ECO:0000259" key="14">
    <source>
        <dbReference type="Pfam" id="PF00155"/>
    </source>
</evidence>
<evidence type="ECO:0000256" key="5">
    <source>
        <dbReference type="ARBA" id="ARBA00011738"/>
    </source>
</evidence>